<comment type="caution">
    <text evidence="2">The sequence shown here is derived from an EMBL/GenBank/DDBJ whole genome shotgun (WGS) entry which is preliminary data.</text>
</comment>
<accession>A0A511DN24</accession>
<sequence>MKPLPMPVRIAAGLVATAVEQARDLPRLVTELPVTAVSQALQASMRVQQRVTELAIKGDRALGALRPVPETPSWATFDEDEPPSTNGASVTSMRGRATFDEDDPAGPASRGNTRLPADPSDPIDVADPAAEIAAETNRAGTQDPAAAVGEGPAVLPGYTAMTIPQLRGHLRRLGVEDLRALLQWEISHGNRPPYVTMLGNRIVTVTEE</sequence>
<dbReference type="Proteomes" id="UP000321685">
    <property type="component" value="Unassembled WGS sequence"/>
</dbReference>
<name>A0A511DN24_9PSEU</name>
<dbReference type="InterPro" id="IPR047728">
    <property type="entry name" value="LipDrop-assoc"/>
</dbReference>
<dbReference type="AlphaFoldDB" id="A0A511DN24"/>
<evidence type="ECO:0000313" key="2">
    <source>
        <dbReference type="EMBL" id="GEL24478.1"/>
    </source>
</evidence>
<dbReference type="OrthoDB" id="3544242at2"/>
<dbReference type="RefSeq" id="WP_147109427.1">
    <property type="nucleotide sequence ID" value="NZ_BJVJ01000034.1"/>
</dbReference>
<keyword evidence="3" id="KW-1185">Reference proteome</keyword>
<gene>
    <name evidence="2" type="ORF">PSU4_34320</name>
</gene>
<reference evidence="2 3" key="1">
    <citation type="submission" date="2019-07" db="EMBL/GenBank/DDBJ databases">
        <title>Whole genome shotgun sequence of Pseudonocardia sulfidoxydans NBRC 16205.</title>
        <authorList>
            <person name="Hosoyama A."/>
            <person name="Uohara A."/>
            <person name="Ohji S."/>
            <person name="Ichikawa N."/>
        </authorList>
    </citation>
    <scope>NUCLEOTIDE SEQUENCE [LARGE SCALE GENOMIC DNA]</scope>
    <source>
        <strain evidence="2 3">NBRC 16205</strain>
    </source>
</reference>
<proteinExistence type="predicted"/>
<dbReference type="NCBIfam" id="NF033649">
    <property type="entry name" value="LipDrop_Rv1109c"/>
    <property type="match status" value="1"/>
</dbReference>
<evidence type="ECO:0000256" key="1">
    <source>
        <dbReference type="SAM" id="MobiDB-lite"/>
    </source>
</evidence>
<evidence type="ECO:0008006" key="4">
    <source>
        <dbReference type="Google" id="ProtNLM"/>
    </source>
</evidence>
<protein>
    <recommendedName>
        <fullName evidence="4">Lipid droplet-associated protein</fullName>
    </recommendedName>
</protein>
<evidence type="ECO:0000313" key="3">
    <source>
        <dbReference type="Proteomes" id="UP000321685"/>
    </source>
</evidence>
<feature type="compositionally biased region" description="Polar residues" evidence="1">
    <location>
        <begin position="83"/>
        <end position="92"/>
    </location>
</feature>
<organism evidence="2 3">
    <name type="scientific">Pseudonocardia sulfidoxydans NBRC 16205</name>
    <dbReference type="NCBI Taxonomy" id="1223511"/>
    <lineage>
        <taxon>Bacteria</taxon>
        <taxon>Bacillati</taxon>
        <taxon>Actinomycetota</taxon>
        <taxon>Actinomycetes</taxon>
        <taxon>Pseudonocardiales</taxon>
        <taxon>Pseudonocardiaceae</taxon>
        <taxon>Pseudonocardia</taxon>
    </lineage>
</organism>
<dbReference type="EMBL" id="BJVJ01000034">
    <property type="protein sequence ID" value="GEL24478.1"/>
    <property type="molecule type" value="Genomic_DNA"/>
</dbReference>
<feature type="region of interest" description="Disordered" evidence="1">
    <location>
        <begin position="65"/>
        <end position="125"/>
    </location>
</feature>